<dbReference type="SUPFAM" id="SSF53300">
    <property type="entry name" value="vWA-like"/>
    <property type="match status" value="1"/>
</dbReference>
<dbReference type="PANTHER" id="PTHR33608">
    <property type="entry name" value="BLL2464 PROTEIN"/>
    <property type="match status" value="1"/>
</dbReference>
<dbReference type="InterPro" id="IPR002881">
    <property type="entry name" value="DUF58"/>
</dbReference>
<reference evidence="2 3" key="1">
    <citation type="submission" date="2019-08" db="EMBL/GenBank/DDBJ databases">
        <title>Deep-cultivation of Planctomycetes and their phenomic and genomic characterization uncovers novel biology.</title>
        <authorList>
            <person name="Wiegand S."/>
            <person name="Jogler M."/>
            <person name="Boedeker C."/>
            <person name="Pinto D."/>
            <person name="Vollmers J."/>
            <person name="Rivas-Marin E."/>
            <person name="Kohn T."/>
            <person name="Peeters S.H."/>
            <person name="Heuer A."/>
            <person name="Rast P."/>
            <person name="Oberbeckmann S."/>
            <person name="Bunk B."/>
            <person name="Jeske O."/>
            <person name="Meyerdierks A."/>
            <person name="Storesund J.E."/>
            <person name="Kallscheuer N."/>
            <person name="Luecker S."/>
            <person name="Lage O.M."/>
            <person name="Pohl T."/>
            <person name="Merkel B.J."/>
            <person name="Hornburger P."/>
            <person name="Mueller R.-W."/>
            <person name="Bruemmer F."/>
            <person name="Labrenz M."/>
            <person name="Spormann A.M."/>
            <person name="Op Den Camp H."/>
            <person name="Overmann J."/>
            <person name="Amann R."/>
            <person name="Jetten M.S.M."/>
            <person name="Mascher T."/>
            <person name="Medema M.H."/>
            <person name="Devos D.P."/>
            <person name="Kaster A.-K."/>
            <person name="Ovreas L."/>
            <person name="Rohde M."/>
            <person name="Galperin M.Y."/>
            <person name="Jogler C."/>
        </authorList>
    </citation>
    <scope>NUCLEOTIDE SEQUENCE [LARGE SCALE GENOMIC DNA]</scope>
    <source>
        <strain evidence="2 3">LF1</strain>
    </source>
</reference>
<sequence length="333" mass="37536">MINRVQNFIQSISRGSNRSQLDAPVAINQSNQTSTNDLLDPKVLSSIGGLDFVSRMMVDGTMSGIHRSTHKGGCSEFEDHRPYVNGDELRHIDWRLFARRDRYYIKQFRDETNLQGWIVVDTSGSMQFGMATVSKFDYARTAAACLARLLLKQRDSVGLSMQGKGRSIFLPAQPRSSHFQTLLQHLTQTQPEGANGVEASLDTLSHRMRRKGLVIIFSDCYGDIEPLVTRLKHLRTRGNDVIVFQIIAPEELTLDLPGGGEVIDLERTLPSMEVDFARIRNAYQASYQQHMNDLGEEIRKTGCDHIVITTDQPLADVLSKYLLRRQSMHGKGN</sequence>
<dbReference type="Pfam" id="PF01882">
    <property type="entry name" value="DUF58"/>
    <property type="match status" value="1"/>
</dbReference>
<keyword evidence="3" id="KW-1185">Reference proteome</keyword>
<evidence type="ECO:0000313" key="3">
    <source>
        <dbReference type="Proteomes" id="UP000322699"/>
    </source>
</evidence>
<dbReference type="InterPro" id="IPR036465">
    <property type="entry name" value="vWFA_dom_sf"/>
</dbReference>
<name>A0A5B1CLM6_9BACT</name>
<dbReference type="Proteomes" id="UP000322699">
    <property type="component" value="Unassembled WGS sequence"/>
</dbReference>
<dbReference type="Gene3D" id="3.40.50.410">
    <property type="entry name" value="von Willebrand factor, type A domain"/>
    <property type="match status" value="1"/>
</dbReference>
<dbReference type="RefSeq" id="WP_084422466.1">
    <property type="nucleotide sequence ID" value="NZ_LWSK01000019.1"/>
</dbReference>
<dbReference type="OrthoDB" id="9780819at2"/>
<evidence type="ECO:0000313" key="2">
    <source>
        <dbReference type="EMBL" id="KAA1260244.1"/>
    </source>
</evidence>
<gene>
    <name evidence="2" type="ORF">LF1_27830</name>
</gene>
<organism evidence="2 3">
    <name type="scientific">Rubripirellula obstinata</name>
    <dbReference type="NCBI Taxonomy" id="406547"/>
    <lineage>
        <taxon>Bacteria</taxon>
        <taxon>Pseudomonadati</taxon>
        <taxon>Planctomycetota</taxon>
        <taxon>Planctomycetia</taxon>
        <taxon>Pirellulales</taxon>
        <taxon>Pirellulaceae</taxon>
        <taxon>Rubripirellula</taxon>
    </lineage>
</organism>
<protein>
    <recommendedName>
        <fullName evidence="1">DUF58 domain-containing protein</fullName>
    </recommendedName>
</protein>
<dbReference type="PANTHER" id="PTHR33608:SF7">
    <property type="entry name" value="DUF58 DOMAIN-CONTAINING PROTEIN"/>
    <property type="match status" value="1"/>
</dbReference>
<evidence type="ECO:0000259" key="1">
    <source>
        <dbReference type="Pfam" id="PF01882"/>
    </source>
</evidence>
<dbReference type="EMBL" id="VRLW01000001">
    <property type="protein sequence ID" value="KAA1260244.1"/>
    <property type="molecule type" value="Genomic_DNA"/>
</dbReference>
<accession>A0A5B1CLM6</accession>
<proteinExistence type="predicted"/>
<comment type="caution">
    <text evidence="2">The sequence shown here is derived from an EMBL/GenBank/DDBJ whole genome shotgun (WGS) entry which is preliminary data.</text>
</comment>
<dbReference type="AlphaFoldDB" id="A0A5B1CLM6"/>
<feature type="domain" description="DUF58" evidence="1">
    <location>
        <begin position="79"/>
        <end position="291"/>
    </location>
</feature>